<sequence length="117" mass="13059">MESTMNRKSSALILCAGLALACVGFVATPAAQAQGIGVGVSVGIGVPPPPPRYEPVPAPRFGYVWAPGYWMWSPRMHRHVWVGGRWVRGRPGWRYLPPHWDRGPHGNWHFSDGYWAR</sequence>
<dbReference type="Pfam" id="PF12779">
    <property type="entry name" value="WXXGXW"/>
    <property type="match status" value="1"/>
</dbReference>
<name>A0ABW8JAC4_9GAMM</name>
<evidence type="ECO:0000313" key="2">
    <source>
        <dbReference type="EMBL" id="MFK2879262.1"/>
    </source>
</evidence>
<dbReference type="EMBL" id="JADIKK010000008">
    <property type="protein sequence ID" value="MFK2879262.1"/>
    <property type="molecule type" value="Genomic_DNA"/>
</dbReference>
<accession>A0ABW8JAC4</accession>
<dbReference type="Proteomes" id="UP001620339">
    <property type="component" value="Unassembled WGS sequence"/>
</dbReference>
<keyword evidence="1" id="KW-0732">Signal</keyword>
<evidence type="ECO:0000256" key="1">
    <source>
        <dbReference type="SAM" id="SignalP"/>
    </source>
</evidence>
<dbReference type="InterPro" id="IPR024447">
    <property type="entry name" value="YXWGXW_rpt"/>
</dbReference>
<protein>
    <submittedName>
        <fullName evidence="2">YXWGXW repeat-containing protein</fullName>
    </submittedName>
</protein>
<gene>
    <name evidence="2" type="ORF">ISP25_19500</name>
</gene>
<proteinExistence type="predicted"/>
<organism evidence="2 3">
    <name type="scientific">Rhodanobacter hydrolyticus</name>
    <dbReference type="NCBI Taxonomy" id="2250595"/>
    <lineage>
        <taxon>Bacteria</taxon>
        <taxon>Pseudomonadati</taxon>
        <taxon>Pseudomonadota</taxon>
        <taxon>Gammaproteobacteria</taxon>
        <taxon>Lysobacterales</taxon>
        <taxon>Rhodanobacteraceae</taxon>
        <taxon>Rhodanobacter</taxon>
    </lineage>
</organism>
<keyword evidence="3" id="KW-1185">Reference proteome</keyword>
<comment type="caution">
    <text evidence="2">The sequence shown here is derived from an EMBL/GenBank/DDBJ whole genome shotgun (WGS) entry which is preliminary data.</text>
</comment>
<evidence type="ECO:0000313" key="3">
    <source>
        <dbReference type="Proteomes" id="UP001620339"/>
    </source>
</evidence>
<reference evidence="2 3" key="1">
    <citation type="submission" date="2020-10" db="EMBL/GenBank/DDBJ databases">
        <title>Phylogeny of dyella-like bacteria.</title>
        <authorList>
            <person name="Fu J."/>
        </authorList>
    </citation>
    <scope>NUCLEOTIDE SEQUENCE [LARGE SCALE GENOMIC DNA]</scope>
    <source>
        <strain evidence="2 3">KACC 19113</strain>
    </source>
</reference>
<feature type="chain" id="PRO_5047464238" evidence="1">
    <location>
        <begin position="22"/>
        <end position="117"/>
    </location>
</feature>
<feature type="signal peptide" evidence="1">
    <location>
        <begin position="1"/>
        <end position="21"/>
    </location>
</feature>
<dbReference type="PROSITE" id="PS51257">
    <property type="entry name" value="PROKAR_LIPOPROTEIN"/>
    <property type="match status" value="1"/>
</dbReference>